<sequence>MSCIILEDEESAQEVLQSYVDKTPFIECLGVFESGLDIPLKLLQKADVLFLDIQLPELTGLSFLKTIPIPQKVIVTTAYKNYAIEAFEEAVTDYLLKPFSYERFFKAITRIRNQQLAYKKVQPKELFLYADKTIYKIDIDEILYVKAEIDYVKIVTTAKKILILDSLKNWKEKLLDFRFIQVHRSYIVNISKISKVYGNLVYIDKEPIAIGKKFKSQFLKEINH</sequence>
<dbReference type="SMART" id="SM00850">
    <property type="entry name" value="LytTR"/>
    <property type="match status" value="1"/>
</dbReference>
<evidence type="ECO:0000259" key="2">
    <source>
        <dbReference type="PROSITE" id="PS50110"/>
    </source>
</evidence>
<keyword evidence="1" id="KW-0597">Phosphoprotein</keyword>
<evidence type="ECO:0000259" key="3">
    <source>
        <dbReference type="PROSITE" id="PS50930"/>
    </source>
</evidence>
<dbReference type="InterPro" id="IPR007492">
    <property type="entry name" value="LytTR_DNA-bd_dom"/>
</dbReference>
<dbReference type="GO" id="GO:0003677">
    <property type="term" value="F:DNA binding"/>
    <property type="evidence" value="ECO:0007669"/>
    <property type="project" value="InterPro"/>
</dbReference>
<dbReference type="Gene3D" id="2.40.50.1020">
    <property type="entry name" value="LytTr DNA-binding domain"/>
    <property type="match status" value="1"/>
</dbReference>
<dbReference type="Proteomes" id="UP000238882">
    <property type="component" value="Unassembled WGS sequence"/>
</dbReference>
<organism evidence="4 5">
    <name type="scientific">Polaribacter porphyrae</name>
    <dbReference type="NCBI Taxonomy" id="1137780"/>
    <lineage>
        <taxon>Bacteria</taxon>
        <taxon>Pseudomonadati</taxon>
        <taxon>Bacteroidota</taxon>
        <taxon>Flavobacteriia</taxon>
        <taxon>Flavobacteriales</taxon>
        <taxon>Flavobacteriaceae</taxon>
    </lineage>
</organism>
<dbReference type="GO" id="GO:0000156">
    <property type="term" value="F:phosphorelay response regulator activity"/>
    <property type="evidence" value="ECO:0007669"/>
    <property type="project" value="InterPro"/>
</dbReference>
<protein>
    <recommendedName>
        <fullName evidence="6">DNA-binding response regulator</fullName>
    </recommendedName>
</protein>
<evidence type="ECO:0000313" key="4">
    <source>
        <dbReference type="EMBL" id="PQJ80877.1"/>
    </source>
</evidence>
<dbReference type="InterPro" id="IPR046947">
    <property type="entry name" value="LytR-like"/>
</dbReference>
<evidence type="ECO:0008006" key="6">
    <source>
        <dbReference type="Google" id="ProtNLM"/>
    </source>
</evidence>
<gene>
    <name evidence="4" type="ORF">BTO18_02770</name>
</gene>
<dbReference type="SUPFAM" id="SSF52172">
    <property type="entry name" value="CheY-like"/>
    <property type="match status" value="1"/>
</dbReference>
<dbReference type="InterPro" id="IPR011006">
    <property type="entry name" value="CheY-like_superfamily"/>
</dbReference>
<accession>A0A2S7WTF1</accession>
<name>A0A2S7WTF1_9FLAO</name>
<dbReference type="Pfam" id="PF00072">
    <property type="entry name" value="Response_reg"/>
    <property type="match status" value="1"/>
</dbReference>
<evidence type="ECO:0000313" key="5">
    <source>
        <dbReference type="Proteomes" id="UP000238882"/>
    </source>
</evidence>
<dbReference type="PANTHER" id="PTHR37299">
    <property type="entry name" value="TRANSCRIPTIONAL REGULATOR-RELATED"/>
    <property type="match status" value="1"/>
</dbReference>
<dbReference type="SMART" id="SM00448">
    <property type="entry name" value="REC"/>
    <property type="match status" value="1"/>
</dbReference>
<feature type="modified residue" description="4-aspartylphosphate" evidence="1">
    <location>
        <position position="52"/>
    </location>
</feature>
<dbReference type="PROSITE" id="PS50110">
    <property type="entry name" value="RESPONSE_REGULATORY"/>
    <property type="match status" value="1"/>
</dbReference>
<keyword evidence="5" id="KW-1185">Reference proteome</keyword>
<dbReference type="Gene3D" id="3.40.50.2300">
    <property type="match status" value="1"/>
</dbReference>
<dbReference type="Pfam" id="PF04397">
    <property type="entry name" value="LytTR"/>
    <property type="match status" value="1"/>
</dbReference>
<reference evidence="4 5" key="1">
    <citation type="submission" date="2016-12" db="EMBL/GenBank/DDBJ databases">
        <title>Trade-off between light-utilization and light-protection in marine flavobacteria.</title>
        <authorList>
            <person name="Kumagai Y."/>
            <person name="Yoshizawa S."/>
            <person name="Kogure K."/>
            <person name="Iwasaki W."/>
        </authorList>
    </citation>
    <scope>NUCLEOTIDE SEQUENCE [LARGE SCALE GENOMIC DNA]</scope>
    <source>
        <strain evidence="4 5">NBRC 108759</strain>
    </source>
</reference>
<dbReference type="PROSITE" id="PS50930">
    <property type="entry name" value="HTH_LYTTR"/>
    <property type="match status" value="1"/>
</dbReference>
<dbReference type="AlphaFoldDB" id="A0A2S7WTF1"/>
<feature type="domain" description="Response regulatory" evidence="2">
    <location>
        <begin position="2"/>
        <end position="112"/>
    </location>
</feature>
<dbReference type="PANTHER" id="PTHR37299:SF1">
    <property type="entry name" value="STAGE 0 SPORULATION PROTEIN A HOMOLOG"/>
    <property type="match status" value="1"/>
</dbReference>
<dbReference type="EMBL" id="MSCN01000001">
    <property type="protein sequence ID" value="PQJ80877.1"/>
    <property type="molecule type" value="Genomic_DNA"/>
</dbReference>
<proteinExistence type="predicted"/>
<dbReference type="InterPro" id="IPR001789">
    <property type="entry name" value="Sig_transdc_resp-reg_receiver"/>
</dbReference>
<comment type="caution">
    <text evidence="4">The sequence shown here is derived from an EMBL/GenBank/DDBJ whole genome shotgun (WGS) entry which is preliminary data.</text>
</comment>
<evidence type="ECO:0000256" key="1">
    <source>
        <dbReference type="PROSITE-ProRule" id="PRU00169"/>
    </source>
</evidence>
<feature type="domain" description="HTH LytTR-type" evidence="3">
    <location>
        <begin position="131"/>
        <end position="196"/>
    </location>
</feature>